<feature type="chain" id="PRO_5037944298" evidence="1">
    <location>
        <begin position="21"/>
        <end position="141"/>
    </location>
</feature>
<keyword evidence="1" id="KW-0732">Signal</keyword>
<protein>
    <submittedName>
        <fullName evidence="2">DUF3035 domain-containing protein</fullName>
    </submittedName>
</protein>
<dbReference type="Pfam" id="PF11233">
    <property type="entry name" value="DUF3035"/>
    <property type="match status" value="1"/>
</dbReference>
<evidence type="ECO:0000256" key="1">
    <source>
        <dbReference type="SAM" id="SignalP"/>
    </source>
</evidence>
<dbReference type="Proteomes" id="UP000785783">
    <property type="component" value="Unassembled WGS sequence"/>
</dbReference>
<reference evidence="2" key="1">
    <citation type="submission" date="2020-10" db="EMBL/GenBank/DDBJ databases">
        <title>Microbiome of the Black Sea water column analyzed by genome centric metagenomics.</title>
        <authorList>
            <person name="Cabello-Yeves P.J."/>
            <person name="Callieri C."/>
            <person name="Picazo A."/>
            <person name="Mehrshad M."/>
            <person name="Haro-Moreno J.M."/>
            <person name="Roda-Garcia J."/>
            <person name="Dzembekova N."/>
            <person name="Slabakova V."/>
            <person name="Slabakova N."/>
            <person name="Moncheva S."/>
            <person name="Rodriguez-Valera F."/>
        </authorList>
    </citation>
    <scope>NUCLEOTIDE SEQUENCE</scope>
    <source>
        <strain evidence="2">BS307-5m-G5</strain>
    </source>
</reference>
<organism evidence="2 3">
    <name type="scientific">PS1 clade bacterium</name>
    <dbReference type="NCBI Taxonomy" id="2175152"/>
    <lineage>
        <taxon>Bacteria</taxon>
        <taxon>Pseudomonadati</taxon>
        <taxon>Pseudomonadota</taxon>
        <taxon>Alphaproteobacteria</taxon>
        <taxon>PS1 clade</taxon>
    </lineage>
</organism>
<dbReference type="AlphaFoldDB" id="A0A937L2J6"/>
<evidence type="ECO:0000313" key="3">
    <source>
        <dbReference type="Proteomes" id="UP000785783"/>
    </source>
</evidence>
<evidence type="ECO:0000313" key="2">
    <source>
        <dbReference type="EMBL" id="MBL6761426.1"/>
    </source>
</evidence>
<dbReference type="EMBL" id="JADHOK010000012">
    <property type="protein sequence ID" value="MBL6761426.1"/>
    <property type="molecule type" value="Genomic_DNA"/>
</dbReference>
<gene>
    <name evidence="2" type="ORF">ISQ19_01880</name>
</gene>
<dbReference type="PROSITE" id="PS51257">
    <property type="entry name" value="PROKAR_LIPOPROTEIN"/>
    <property type="match status" value="1"/>
</dbReference>
<proteinExistence type="predicted"/>
<sequence>MTNKFLLRLTCVALIAPTLAACGLGYSKNPPDEFNIVRRPPLILPPEFDLRPPTGDQQAPAARQGSELARLVVLRNLPGEKQPDAVEQRLLDKAARDEVYGGGIREALANKGSGKVSEEAAVIEALVIDQAETGQPAPTTE</sequence>
<comment type="caution">
    <text evidence="2">The sequence shown here is derived from an EMBL/GenBank/DDBJ whole genome shotgun (WGS) entry which is preliminary data.</text>
</comment>
<dbReference type="InterPro" id="IPR021395">
    <property type="entry name" value="DUF3035"/>
</dbReference>
<feature type="signal peptide" evidence="1">
    <location>
        <begin position="1"/>
        <end position="20"/>
    </location>
</feature>
<accession>A0A937L2J6</accession>
<name>A0A937L2J6_9PROT</name>